<proteinExistence type="predicted"/>
<organism evidence="1 2">
    <name type="scientific">Halovivax cerinus</name>
    <dbReference type="NCBI Taxonomy" id="1487865"/>
    <lineage>
        <taxon>Archaea</taxon>
        <taxon>Methanobacteriati</taxon>
        <taxon>Methanobacteriota</taxon>
        <taxon>Stenosarchaea group</taxon>
        <taxon>Halobacteria</taxon>
        <taxon>Halobacteriales</taxon>
        <taxon>Natrialbaceae</taxon>
        <taxon>Halovivax</taxon>
    </lineage>
</organism>
<dbReference type="Proteomes" id="UP001595846">
    <property type="component" value="Unassembled WGS sequence"/>
</dbReference>
<dbReference type="PROSITE" id="PS51318">
    <property type="entry name" value="TAT"/>
    <property type="match status" value="1"/>
</dbReference>
<dbReference type="PROSITE" id="PS51257">
    <property type="entry name" value="PROKAR_LIPOPROTEIN"/>
    <property type="match status" value="1"/>
</dbReference>
<accession>A0ABD5NR36</accession>
<dbReference type="EMBL" id="JBHSAQ010000010">
    <property type="protein sequence ID" value="MFC3959200.1"/>
    <property type="molecule type" value="Genomic_DNA"/>
</dbReference>
<evidence type="ECO:0000313" key="1">
    <source>
        <dbReference type="EMBL" id="MFC3959200.1"/>
    </source>
</evidence>
<protein>
    <submittedName>
        <fullName evidence="1">Uncharacterized protein</fullName>
    </submittedName>
</protein>
<dbReference type="GeneID" id="73902532"/>
<dbReference type="RefSeq" id="WP_256533404.1">
    <property type="nucleotide sequence ID" value="NZ_CP101824.1"/>
</dbReference>
<dbReference type="AlphaFoldDB" id="A0ABD5NR36"/>
<reference evidence="1 2" key="1">
    <citation type="journal article" date="2019" name="Int. J. Syst. Evol. Microbiol.">
        <title>The Global Catalogue of Microorganisms (GCM) 10K type strain sequencing project: providing services to taxonomists for standard genome sequencing and annotation.</title>
        <authorList>
            <consortium name="The Broad Institute Genomics Platform"/>
            <consortium name="The Broad Institute Genome Sequencing Center for Infectious Disease"/>
            <person name="Wu L."/>
            <person name="Ma J."/>
        </authorList>
    </citation>
    <scope>NUCLEOTIDE SEQUENCE [LARGE SCALE GENOMIC DNA]</scope>
    <source>
        <strain evidence="1 2">IBRC-M 10256</strain>
    </source>
</reference>
<gene>
    <name evidence="1" type="ORF">ACFOUR_12570</name>
</gene>
<dbReference type="InterPro" id="IPR006311">
    <property type="entry name" value="TAT_signal"/>
</dbReference>
<comment type="caution">
    <text evidence="1">The sequence shown here is derived from an EMBL/GenBank/DDBJ whole genome shotgun (WGS) entry which is preliminary data.</text>
</comment>
<name>A0ABD5NR36_9EURY</name>
<keyword evidence="2" id="KW-1185">Reference proteome</keyword>
<evidence type="ECO:0000313" key="2">
    <source>
        <dbReference type="Proteomes" id="UP001595846"/>
    </source>
</evidence>
<sequence length="149" mass="15402">MDDTLSRRRLVQVGASGTALTLAGCQFQGADDSVTADGETTVAVSPPIDQQELLAARQQAQQTVQPEVESGNMTEEEAQNAVVAAQEEVVTGYLDDLQTSLEAETDLSVTDTSTQTGLALVDGDAASLIGALDLETVAAILPESSFSSA</sequence>